<feature type="region of interest" description="Disordered" evidence="1">
    <location>
        <begin position="36"/>
        <end position="97"/>
    </location>
</feature>
<dbReference type="EMBL" id="CM007370">
    <property type="protein sequence ID" value="OIW03113.1"/>
    <property type="molecule type" value="Genomic_DNA"/>
</dbReference>
<dbReference type="AlphaFoldDB" id="A0A1J7HL68"/>
<dbReference type="GO" id="GO:0004190">
    <property type="term" value="F:aspartic-type endopeptidase activity"/>
    <property type="evidence" value="ECO:0007669"/>
    <property type="project" value="InterPro"/>
</dbReference>
<proteinExistence type="predicted"/>
<feature type="compositionally biased region" description="Low complexity" evidence="1">
    <location>
        <begin position="68"/>
        <end position="88"/>
    </location>
</feature>
<dbReference type="OMA" id="ANSECVP"/>
<name>A0A1J7HL68_LUPAN</name>
<evidence type="ECO:0000313" key="3">
    <source>
        <dbReference type="Proteomes" id="UP000188354"/>
    </source>
</evidence>
<dbReference type="InterPro" id="IPR021109">
    <property type="entry name" value="Peptidase_aspartic_dom_sf"/>
</dbReference>
<evidence type="ECO:0000256" key="1">
    <source>
        <dbReference type="SAM" id="MobiDB-lite"/>
    </source>
</evidence>
<keyword evidence="3" id="KW-1185">Reference proteome</keyword>
<gene>
    <name evidence="2" type="ORF">TanjilG_07265</name>
</gene>
<accession>A0A1J7HL68</accession>
<reference evidence="2 3" key="1">
    <citation type="journal article" date="2017" name="Plant Biotechnol. J.">
        <title>A comprehensive draft genome sequence for lupin (Lupinus angustifolius), an emerging health food: insights into plant-microbe interactions and legume evolution.</title>
        <authorList>
            <person name="Hane J.K."/>
            <person name="Ming Y."/>
            <person name="Kamphuis L.G."/>
            <person name="Nelson M.N."/>
            <person name="Garg G."/>
            <person name="Atkins C.A."/>
            <person name="Bayer P.E."/>
            <person name="Bravo A."/>
            <person name="Bringans S."/>
            <person name="Cannon S."/>
            <person name="Edwards D."/>
            <person name="Foley R."/>
            <person name="Gao L.L."/>
            <person name="Harrison M.J."/>
            <person name="Huang W."/>
            <person name="Hurgobin B."/>
            <person name="Li S."/>
            <person name="Liu C.W."/>
            <person name="McGrath A."/>
            <person name="Morahan G."/>
            <person name="Murray J."/>
            <person name="Weller J."/>
            <person name="Jian J."/>
            <person name="Singh K.B."/>
        </authorList>
    </citation>
    <scope>NUCLEOTIDE SEQUENCE [LARGE SCALE GENOMIC DNA]</scope>
    <source>
        <strain evidence="3">cv. Tanjil</strain>
        <tissue evidence="2">Whole plant</tissue>
    </source>
</reference>
<dbReference type="Gene3D" id="2.40.70.10">
    <property type="entry name" value="Acid Proteases"/>
    <property type="match status" value="1"/>
</dbReference>
<organism evidence="2 3">
    <name type="scientific">Lupinus angustifolius</name>
    <name type="common">Narrow-leaved blue lupine</name>
    <dbReference type="NCBI Taxonomy" id="3871"/>
    <lineage>
        <taxon>Eukaryota</taxon>
        <taxon>Viridiplantae</taxon>
        <taxon>Streptophyta</taxon>
        <taxon>Embryophyta</taxon>
        <taxon>Tracheophyta</taxon>
        <taxon>Spermatophyta</taxon>
        <taxon>Magnoliopsida</taxon>
        <taxon>eudicotyledons</taxon>
        <taxon>Gunneridae</taxon>
        <taxon>Pentapetalae</taxon>
        <taxon>rosids</taxon>
        <taxon>fabids</taxon>
        <taxon>Fabales</taxon>
        <taxon>Fabaceae</taxon>
        <taxon>Papilionoideae</taxon>
        <taxon>50 kb inversion clade</taxon>
        <taxon>genistoids sensu lato</taxon>
        <taxon>core genistoids</taxon>
        <taxon>Genisteae</taxon>
        <taxon>Lupinus</taxon>
    </lineage>
</organism>
<dbReference type="GO" id="GO:0006508">
    <property type="term" value="P:proteolysis"/>
    <property type="evidence" value="ECO:0007669"/>
    <property type="project" value="InterPro"/>
</dbReference>
<protein>
    <recommendedName>
        <fullName evidence="4">Retrotransposon gag domain-containing protein</fullName>
    </recommendedName>
</protein>
<evidence type="ECO:0008006" key="4">
    <source>
        <dbReference type="Google" id="ProtNLM"/>
    </source>
</evidence>
<feature type="compositionally biased region" description="Polar residues" evidence="1">
    <location>
        <begin position="46"/>
        <end position="57"/>
    </location>
</feature>
<dbReference type="PROSITE" id="PS00141">
    <property type="entry name" value="ASP_PROTEASE"/>
    <property type="match status" value="1"/>
</dbReference>
<dbReference type="Gramene" id="OIW03113">
    <property type="protein sequence ID" value="OIW03113"/>
    <property type="gene ID" value="TanjilG_07265"/>
</dbReference>
<sequence>MPLRRELQFNRPATLMEAFAMARAYEARFEDTLPRATPWSRDTHIKANSPSNPTQNNHDQKIRPHQTPPNTSHNTLPPLLPTPHSNPSVRNMPSAELRDRSSKGLCFKCDDKWNSSHKCRSRVLLLMGDDEDDPPQESEDTYTEDVSGDISSLHSLSSQLQSRSLRVSGLYNNQNFTILIDSGSTHNFVKPALVKRLRLPVHSCPRFKVATGCGTFLVCQFC</sequence>
<dbReference type="CDD" id="cd00303">
    <property type="entry name" value="retropepsin_like"/>
    <property type="match status" value="1"/>
</dbReference>
<evidence type="ECO:0000313" key="2">
    <source>
        <dbReference type="EMBL" id="OIW03113.1"/>
    </source>
</evidence>
<dbReference type="Proteomes" id="UP000188354">
    <property type="component" value="Chromosome LG10"/>
</dbReference>
<dbReference type="InterPro" id="IPR001969">
    <property type="entry name" value="Aspartic_peptidase_AS"/>
</dbReference>